<dbReference type="AlphaFoldDB" id="A0AAV6JKV8"/>
<gene>
    <name evidence="2" type="ORF">RHGRI_021624</name>
</gene>
<keyword evidence="3" id="KW-1185">Reference proteome</keyword>
<evidence type="ECO:0000313" key="2">
    <source>
        <dbReference type="EMBL" id="KAG5541841.1"/>
    </source>
</evidence>
<protein>
    <recommendedName>
        <fullName evidence="1">Helitron helicase-like domain-containing protein</fullName>
    </recommendedName>
</protein>
<proteinExistence type="predicted"/>
<reference evidence="2" key="1">
    <citation type="submission" date="2020-08" db="EMBL/GenBank/DDBJ databases">
        <title>Plant Genome Project.</title>
        <authorList>
            <person name="Zhang R.-G."/>
        </authorList>
    </citation>
    <scope>NUCLEOTIDE SEQUENCE</scope>
    <source>
        <strain evidence="2">WSP0</strain>
        <tissue evidence="2">Leaf</tissue>
    </source>
</reference>
<dbReference type="Pfam" id="PF14214">
    <property type="entry name" value="Helitron_like_N"/>
    <property type="match status" value="1"/>
</dbReference>
<sequence length="956" mass="109803">MPASKKEELGARRKIRRLERKITERELTTIPIQYGNKLNKFCTTIETDLVTESSNIVGSLPATTTVSQIGVSSASSFSVEDQECLLYDVSIGYMPIVRTSVTNLKHPVIPTEQYVLPHVQSCEKCGAKRFPFETPTFCCSKGKVVLYPITVSENLVQLYTGSAATTAHFMQYIRAYNNAFAFTSCGVNLDPECTTEHKGIYTFRAQGQMYHAIRGLNPTDGHPAFLQIYFYDVAKEVEHRLHEKSKLRPTIISDLIEILKPNPYSQFFRNLTEVPNLQEYQIRLKADPNMDNQNAAPPTVSQVSQVAAIWIEDNNAEKLRERDIIVQQHDGHSQKVRYYYGCYDPLQYPLLFPLGEPGWHRGIKRRKGNHSNNYCLGQGKVIPAHATSAAQLLNTEETVYEEDSKNTTTVSAREYYAYRLQIRESVNSILLQAGRLLHQYVVDMYMKIETSRLDYFKNHQREIRADLYQGIVDSVNKGETQASNIGTRIILPGSFVGGPRDMRKRYLDAMALVGKYGKPGLFITMTCNPNWKEIKQELKKGEEAQNRPDLLTRIFKSKFQELQKDVIKKELFGPVAAYTFVIEFQKRGLPHVHMLLILKDKYKLVSTDQFDGIISAELPDKEAYPHLHAMVVKHMMHGPCGTLNKTNVFCSTIKAIKYLYKYMYKGHDRIIYRIINSKDNEDVDGIDQFQSARWVSPPEAAWRIYKFPLHEMNPTVITLQLHLDGCQTVNFKDNTNINNIPASAFLSRTMLTQFFWMNSHNNSAKEKKLLYKDFPSLFVWDTQSRIWTERKARNVIGRIATSNPNQGERYYLRLLLGHVRGPKSYEHLRTVNGTQHTTNRQACITLGLLQDDKSNEKCMQEAAGYQMPTSLRQLFCTLLTQCSPTNPTELFLKFEEEMAEDYIHFQKMTMENARQHLLIALNVELESLGKSLKHYQLDELITCIPPQKFNMQRNIG</sequence>
<dbReference type="PANTHER" id="PTHR45786:SF74">
    <property type="entry name" value="ATP-DEPENDENT DNA HELICASE"/>
    <property type="match status" value="1"/>
</dbReference>
<dbReference type="EMBL" id="JACTNZ010000007">
    <property type="protein sequence ID" value="KAG5541841.1"/>
    <property type="molecule type" value="Genomic_DNA"/>
</dbReference>
<accession>A0AAV6JKV8</accession>
<dbReference type="PANTHER" id="PTHR45786">
    <property type="entry name" value="DNA BINDING PROTEIN-LIKE"/>
    <property type="match status" value="1"/>
</dbReference>
<feature type="domain" description="Helitron helicase-like" evidence="1">
    <location>
        <begin position="415"/>
        <end position="596"/>
    </location>
</feature>
<organism evidence="2 3">
    <name type="scientific">Rhododendron griersonianum</name>
    <dbReference type="NCBI Taxonomy" id="479676"/>
    <lineage>
        <taxon>Eukaryota</taxon>
        <taxon>Viridiplantae</taxon>
        <taxon>Streptophyta</taxon>
        <taxon>Embryophyta</taxon>
        <taxon>Tracheophyta</taxon>
        <taxon>Spermatophyta</taxon>
        <taxon>Magnoliopsida</taxon>
        <taxon>eudicotyledons</taxon>
        <taxon>Gunneridae</taxon>
        <taxon>Pentapetalae</taxon>
        <taxon>asterids</taxon>
        <taxon>Ericales</taxon>
        <taxon>Ericaceae</taxon>
        <taxon>Ericoideae</taxon>
        <taxon>Rhodoreae</taxon>
        <taxon>Rhododendron</taxon>
    </lineage>
</organism>
<evidence type="ECO:0000313" key="3">
    <source>
        <dbReference type="Proteomes" id="UP000823749"/>
    </source>
</evidence>
<name>A0AAV6JKV8_9ERIC</name>
<dbReference type="Proteomes" id="UP000823749">
    <property type="component" value="Chromosome 7"/>
</dbReference>
<evidence type="ECO:0000259" key="1">
    <source>
        <dbReference type="Pfam" id="PF14214"/>
    </source>
</evidence>
<comment type="caution">
    <text evidence="2">The sequence shown here is derived from an EMBL/GenBank/DDBJ whole genome shotgun (WGS) entry which is preliminary data.</text>
</comment>
<dbReference type="InterPro" id="IPR025476">
    <property type="entry name" value="Helitron_helicase-like"/>
</dbReference>